<evidence type="ECO:0000313" key="3">
    <source>
        <dbReference type="EMBL" id="GGO79089.1"/>
    </source>
</evidence>
<dbReference type="Pfam" id="PF01042">
    <property type="entry name" value="Ribonuc_L-PSP"/>
    <property type="match status" value="2"/>
</dbReference>
<evidence type="ECO:0008006" key="5">
    <source>
        <dbReference type="Google" id="ProtNLM"/>
    </source>
</evidence>
<dbReference type="EMBL" id="BMNH01000027">
    <property type="protein sequence ID" value="GGO79089.1"/>
    <property type="molecule type" value="Genomic_DNA"/>
</dbReference>
<dbReference type="Proteomes" id="UP000646523">
    <property type="component" value="Unassembled WGS sequence"/>
</dbReference>
<reference evidence="3" key="2">
    <citation type="submission" date="2020-09" db="EMBL/GenBank/DDBJ databases">
        <authorList>
            <person name="Sun Q."/>
            <person name="Zhou Y."/>
        </authorList>
    </citation>
    <scope>NUCLEOTIDE SEQUENCE</scope>
    <source>
        <strain evidence="3">CGMCC 4.7368</strain>
    </source>
</reference>
<dbReference type="CDD" id="cd00448">
    <property type="entry name" value="YjgF_YER057c_UK114_family"/>
    <property type="match status" value="1"/>
</dbReference>
<feature type="region of interest" description="Disordered" evidence="2">
    <location>
        <begin position="1"/>
        <end position="23"/>
    </location>
</feature>
<dbReference type="Gene3D" id="3.30.1330.40">
    <property type="entry name" value="RutC-like"/>
    <property type="match status" value="2"/>
</dbReference>
<accession>A0A917Z9Q9</accession>
<proteinExistence type="inferred from homology"/>
<comment type="similarity">
    <text evidence="1">Belongs to the RutC family.</text>
</comment>
<dbReference type="PANTHER" id="PTHR11803">
    <property type="entry name" value="2-IMINOBUTANOATE/2-IMINOPROPANOATE DEAMINASE RIDA"/>
    <property type="match status" value="1"/>
</dbReference>
<dbReference type="GO" id="GO:0019239">
    <property type="term" value="F:deaminase activity"/>
    <property type="evidence" value="ECO:0007669"/>
    <property type="project" value="TreeGrafter"/>
</dbReference>
<dbReference type="InterPro" id="IPR006175">
    <property type="entry name" value="YjgF/YER057c/UK114"/>
</dbReference>
<dbReference type="SUPFAM" id="SSF55298">
    <property type="entry name" value="YjgF-like"/>
    <property type="match status" value="2"/>
</dbReference>
<evidence type="ECO:0000313" key="4">
    <source>
        <dbReference type="Proteomes" id="UP000646523"/>
    </source>
</evidence>
<protein>
    <recommendedName>
        <fullName evidence="5">RidA family protein</fullName>
    </recommendedName>
</protein>
<evidence type="ECO:0000256" key="1">
    <source>
        <dbReference type="ARBA" id="ARBA00010552"/>
    </source>
</evidence>
<dbReference type="GO" id="GO:0005829">
    <property type="term" value="C:cytosol"/>
    <property type="evidence" value="ECO:0007669"/>
    <property type="project" value="TreeGrafter"/>
</dbReference>
<organism evidence="3 4">
    <name type="scientific">Nonomuraea cavernae</name>
    <dbReference type="NCBI Taxonomy" id="2045107"/>
    <lineage>
        <taxon>Bacteria</taxon>
        <taxon>Bacillati</taxon>
        <taxon>Actinomycetota</taxon>
        <taxon>Actinomycetes</taxon>
        <taxon>Streptosporangiales</taxon>
        <taxon>Streptosporangiaceae</taxon>
        <taxon>Nonomuraea</taxon>
    </lineage>
</organism>
<dbReference type="PANTHER" id="PTHR11803:SF58">
    <property type="entry name" value="PROTEIN HMF1-RELATED"/>
    <property type="match status" value="1"/>
</dbReference>
<evidence type="ECO:0000256" key="2">
    <source>
        <dbReference type="SAM" id="MobiDB-lite"/>
    </source>
</evidence>
<dbReference type="InterPro" id="IPR035959">
    <property type="entry name" value="RutC-like_sf"/>
</dbReference>
<gene>
    <name evidence="3" type="ORF">GCM10012289_62590</name>
</gene>
<dbReference type="AlphaFoldDB" id="A0A917Z9Q9"/>
<name>A0A917Z9Q9_9ACTN</name>
<reference evidence="3" key="1">
    <citation type="journal article" date="2014" name="Int. J. Syst. Evol. Microbiol.">
        <title>Complete genome sequence of Corynebacterium casei LMG S-19264T (=DSM 44701T), isolated from a smear-ripened cheese.</title>
        <authorList>
            <consortium name="US DOE Joint Genome Institute (JGI-PGF)"/>
            <person name="Walter F."/>
            <person name="Albersmeier A."/>
            <person name="Kalinowski J."/>
            <person name="Ruckert C."/>
        </authorList>
    </citation>
    <scope>NUCLEOTIDE SEQUENCE</scope>
    <source>
        <strain evidence="3">CGMCC 4.7368</strain>
    </source>
</reference>
<keyword evidence="4" id="KW-1185">Reference proteome</keyword>
<feature type="compositionally biased region" description="Basic and acidic residues" evidence="2">
    <location>
        <begin position="1"/>
        <end position="10"/>
    </location>
</feature>
<comment type="caution">
    <text evidence="3">The sequence shown here is derived from an EMBL/GenBank/DDBJ whole genome shotgun (WGS) entry which is preliminary data.</text>
</comment>
<sequence length="362" mass="38434">MGRRQHDLLETRSTSPIASPDMPATTPVLRFLDAGPGPTAAATLSGQGVRPEELLAVEVFYDHARLSAEQARETVRELNPDGTLPVSAIPASVGVLGGDLTQVQATALPSGVTAAREAGGRYAAGGPAVATRLLTAPEAGDIVEQSHAVLRTVQDLLAEQGLDADDVVKFNIFYRGEGTQEDWAVAARVRAGYFTEPGPATTGIPVPRFDDPDVLIAMQVLALRGARPARRHSWPEGHWDWPFHLPYKHGNRSGGLAFIGGQVPLDERARSLDIGDFPAQVRRSLDYIARVLDELDVPRSAVRRLTAFVAADAGSGPGKLAALRSEVGAFFGDSSPALVPVPLPVLAYPGMDVEIEVQALVD</sequence>